<proteinExistence type="predicted"/>
<dbReference type="InterPro" id="IPR000014">
    <property type="entry name" value="PAS"/>
</dbReference>
<dbReference type="GO" id="GO:0019005">
    <property type="term" value="C:SCF ubiquitin ligase complex"/>
    <property type="evidence" value="ECO:0007669"/>
    <property type="project" value="TreeGrafter"/>
</dbReference>
<dbReference type="SUPFAM" id="SSF55785">
    <property type="entry name" value="PYP-like sensor domain (PAS domain)"/>
    <property type="match status" value="1"/>
</dbReference>
<dbReference type="GO" id="GO:0005829">
    <property type="term" value="C:cytosol"/>
    <property type="evidence" value="ECO:0007669"/>
    <property type="project" value="TreeGrafter"/>
</dbReference>
<dbReference type="InterPro" id="IPR001610">
    <property type="entry name" value="PAC"/>
</dbReference>
<dbReference type="AlphaFoldDB" id="A0A124REM7"/>
<dbReference type="GO" id="GO:0007623">
    <property type="term" value="P:circadian rhythm"/>
    <property type="evidence" value="ECO:0007669"/>
    <property type="project" value="TreeGrafter"/>
</dbReference>
<organism evidence="6 7">
    <name type="scientific">Cynara cardunculus var. scolymus</name>
    <name type="common">Globe artichoke</name>
    <name type="synonym">Cynara scolymus</name>
    <dbReference type="NCBI Taxonomy" id="59895"/>
    <lineage>
        <taxon>Eukaryota</taxon>
        <taxon>Viridiplantae</taxon>
        <taxon>Streptophyta</taxon>
        <taxon>Embryophyta</taxon>
        <taxon>Tracheophyta</taxon>
        <taxon>Spermatophyta</taxon>
        <taxon>Magnoliopsida</taxon>
        <taxon>eudicotyledons</taxon>
        <taxon>Gunneridae</taxon>
        <taxon>Pentapetalae</taxon>
        <taxon>asterids</taxon>
        <taxon>campanulids</taxon>
        <taxon>Asterales</taxon>
        <taxon>Asteraceae</taxon>
        <taxon>Carduoideae</taxon>
        <taxon>Cardueae</taxon>
        <taxon>Carduinae</taxon>
        <taxon>Cynara</taxon>
    </lineage>
</organism>
<dbReference type="GO" id="GO:0009637">
    <property type="term" value="P:response to blue light"/>
    <property type="evidence" value="ECO:0007669"/>
    <property type="project" value="TreeGrafter"/>
</dbReference>
<comment type="caution">
    <text evidence="6">The sequence shown here is derived from an EMBL/GenBank/DDBJ whole genome shotgun (WGS) entry which is preliminary data.</text>
</comment>
<feature type="domain" description="PAS" evidence="5">
    <location>
        <begin position="31"/>
        <end position="85"/>
    </location>
</feature>
<sequence length="125" mass="14347">MIALFRLSSLACRCIPHYKDPRAQRRYPLVDPVCVSKIRRCLDEDIDFQGELLNFRKDGTPLVNRLRLAPIHGDDGIVTHIICIQVFTEAKIDLYSVSYPVFKETCKKQFDQVTGKYSPKSGETK</sequence>
<reference evidence="6 7" key="1">
    <citation type="journal article" date="2016" name="Sci. Rep.">
        <title>The genome sequence of the outbreeding globe artichoke constructed de novo incorporating a phase-aware low-pass sequencing strategy of F1 progeny.</title>
        <authorList>
            <person name="Scaglione D."/>
            <person name="Reyes-Chin-Wo S."/>
            <person name="Acquadro A."/>
            <person name="Froenicke L."/>
            <person name="Portis E."/>
            <person name="Beitel C."/>
            <person name="Tirone M."/>
            <person name="Mauro R."/>
            <person name="Lo Monaco A."/>
            <person name="Mauromicale G."/>
            <person name="Faccioli P."/>
            <person name="Cattivelli L."/>
            <person name="Rieseberg L."/>
            <person name="Michelmore R."/>
            <person name="Lanteri S."/>
        </authorList>
    </citation>
    <scope>NUCLEOTIDE SEQUENCE [LARGE SCALE GENOMIC DNA]</scope>
    <source>
        <strain evidence="6">2C</strain>
    </source>
</reference>
<evidence type="ECO:0000313" key="7">
    <source>
        <dbReference type="Proteomes" id="UP000243975"/>
    </source>
</evidence>
<evidence type="ECO:0000259" key="5">
    <source>
        <dbReference type="Pfam" id="PF13426"/>
    </source>
</evidence>
<dbReference type="EMBL" id="LEKV01007653">
    <property type="protein sequence ID" value="KVG77631.1"/>
    <property type="molecule type" value="Genomic_DNA"/>
</dbReference>
<dbReference type="Gene3D" id="3.30.450.20">
    <property type="entry name" value="PAS domain"/>
    <property type="match status" value="1"/>
</dbReference>
<keyword evidence="1" id="KW-0600">Photoreceptor protein</keyword>
<dbReference type="InterPro" id="IPR035965">
    <property type="entry name" value="PAS-like_dom_sf"/>
</dbReference>
<accession>A0A124REM7</accession>
<dbReference type="Proteomes" id="UP000243975">
    <property type="component" value="Unassembled WGS sequence"/>
</dbReference>
<evidence type="ECO:0000256" key="1">
    <source>
        <dbReference type="ARBA" id="ARBA00022543"/>
    </source>
</evidence>
<dbReference type="STRING" id="59895.A0A124REM7"/>
<evidence type="ECO:0000256" key="2">
    <source>
        <dbReference type="ARBA" id="ARBA00022606"/>
    </source>
</evidence>
<dbReference type="GO" id="GO:0005634">
    <property type="term" value="C:nucleus"/>
    <property type="evidence" value="ECO:0007669"/>
    <property type="project" value="TreeGrafter"/>
</dbReference>
<keyword evidence="4" id="KW-0675">Receptor</keyword>
<evidence type="ECO:0000313" key="6">
    <source>
        <dbReference type="EMBL" id="KVG77631.1"/>
    </source>
</evidence>
<dbReference type="SMART" id="SM00086">
    <property type="entry name" value="PAC"/>
    <property type="match status" value="1"/>
</dbReference>
<dbReference type="PANTHER" id="PTHR46175:SF2">
    <property type="entry name" value="ADAGIO PROTEIN 3"/>
    <property type="match status" value="1"/>
</dbReference>
<dbReference type="Gramene" id="KVG77631">
    <property type="protein sequence ID" value="KVG77631"/>
    <property type="gene ID" value="Ccrd_026204"/>
</dbReference>
<dbReference type="GO" id="GO:0009881">
    <property type="term" value="F:photoreceptor activity"/>
    <property type="evidence" value="ECO:0007669"/>
    <property type="project" value="UniProtKB-KW"/>
</dbReference>
<keyword evidence="2" id="KW-0716">Sensory transduction</keyword>
<keyword evidence="7" id="KW-1185">Reference proteome</keyword>
<keyword evidence="3" id="KW-0157">Chromophore</keyword>
<gene>
    <name evidence="6" type="ORF">Ccrd_026204</name>
</gene>
<evidence type="ECO:0000256" key="3">
    <source>
        <dbReference type="ARBA" id="ARBA00022991"/>
    </source>
</evidence>
<name>A0A124REM7_CYNCS</name>
<dbReference type="Pfam" id="PF13426">
    <property type="entry name" value="PAS_9"/>
    <property type="match status" value="1"/>
</dbReference>
<protein>
    <submittedName>
        <fullName evidence="6">PAC motif-containing protein</fullName>
    </submittedName>
</protein>
<evidence type="ECO:0000256" key="4">
    <source>
        <dbReference type="ARBA" id="ARBA00023170"/>
    </source>
</evidence>
<dbReference type="PANTHER" id="PTHR46175">
    <property type="entry name" value="BACTERIOOPSIN TRANSCRIPTIONAL ACTIVATOR"/>
    <property type="match status" value="1"/>
</dbReference>